<dbReference type="KEGG" id="hazt:108676631"/>
<feature type="chain" id="PRO_5044628537" evidence="1">
    <location>
        <begin position="21"/>
        <end position="135"/>
    </location>
</feature>
<sequence>MLKQCGMLVVVALQLSLVVARPQGQDNNQQYGSWGSFSGLGGSLNLGGSGTLGSNVGVGVYSGHGGPGGSGGGQHGVNLFGSESASFNGQGALNLGVYRGGYRNALGTFGVPGFGGPQGYGGQFGFPALHGGFAG</sequence>
<accession>A0A6A0GXF2</accession>
<reference evidence="2" key="2">
    <citation type="journal article" date="2018" name="Environ. Sci. Technol.">
        <title>The Toxicogenome of Hyalella azteca: A Model for Sediment Ecotoxicology and Evolutionary Toxicology.</title>
        <authorList>
            <person name="Poynton H.C."/>
            <person name="Hasenbein S."/>
            <person name="Benoit J.B."/>
            <person name="Sepulveda M.S."/>
            <person name="Poelchau M.F."/>
            <person name="Hughes D.S.T."/>
            <person name="Murali S.C."/>
            <person name="Chen S."/>
            <person name="Glastad K.M."/>
            <person name="Goodisman M.A.D."/>
            <person name="Werren J.H."/>
            <person name="Vineis J.H."/>
            <person name="Bowen J.L."/>
            <person name="Friedrich M."/>
            <person name="Jones J."/>
            <person name="Robertson H.M."/>
            <person name="Feyereisen R."/>
            <person name="Mechler-Hickson A."/>
            <person name="Mathers N."/>
            <person name="Lee C.E."/>
            <person name="Colbourne J.K."/>
            <person name="Biales A."/>
            <person name="Johnston J.S."/>
            <person name="Wellborn G.A."/>
            <person name="Rosendale A.J."/>
            <person name="Cridge A.G."/>
            <person name="Munoz-Torres M.C."/>
            <person name="Bain P.A."/>
            <person name="Manny A.R."/>
            <person name="Major K.M."/>
            <person name="Lambert F.N."/>
            <person name="Vulpe C.D."/>
            <person name="Tuck P."/>
            <person name="Blalock B.J."/>
            <person name="Lin Y.Y."/>
            <person name="Smith M.E."/>
            <person name="Ochoa-Acuna H."/>
            <person name="Chen M.M."/>
            <person name="Childers C.P."/>
            <person name="Qu J."/>
            <person name="Dugan S."/>
            <person name="Lee S.L."/>
            <person name="Chao H."/>
            <person name="Dinh H."/>
            <person name="Han Y."/>
            <person name="Doddapaneni H."/>
            <person name="Worley K.C."/>
            <person name="Muzny D.M."/>
            <person name="Gibbs R.A."/>
            <person name="Richards S."/>
        </authorList>
    </citation>
    <scope>NUCLEOTIDE SEQUENCE</scope>
    <source>
        <strain evidence="2">HAZT.00-mixed</strain>
        <tissue evidence="2">Whole organism</tissue>
    </source>
</reference>
<dbReference type="AlphaFoldDB" id="A0A6A0GXF2"/>
<proteinExistence type="predicted"/>
<evidence type="ECO:0000313" key="3">
    <source>
        <dbReference type="Proteomes" id="UP000694843"/>
    </source>
</evidence>
<dbReference type="GeneID" id="108676631"/>
<dbReference type="EMBL" id="JQDR03012151">
    <property type="protein sequence ID" value="KAA0191689.1"/>
    <property type="molecule type" value="Genomic_DNA"/>
</dbReference>
<evidence type="ECO:0000313" key="4">
    <source>
        <dbReference type="RefSeq" id="XP_018020236.1"/>
    </source>
</evidence>
<protein>
    <submittedName>
        <fullName evidence="4">Glycine-rich protein 23</fullName>
    </submittedName>
</protein>
<reference evidence="4" key="4">
    <citation type="submission" date="2025-04" db="UniProtKB">
        <authorList>
            <consortium name="RefSeq"/>
        </authorList>
    </citation>
    <scope>IDENTIFICATION</scope>
    <source>
        <tissue evidence="4">Whole organism</tissue>
    </source>
</reference>
<evidence type="ECO:0000313" key="2">
    <source>
        <dbReference type="EMBL" id="KAA0191689.1"/>
    </source>
</evidence>
<gene>
    <name evidence="4" type="primary">LOC108676631</name>
    <name evidence="2" type="ORF">HAZT_HAZT008361</name>
</gene>
<evidence type="ECO:0000256" key="1">
    <source>
        <dbReference type="SAM" id="SignalP"/>
    </source>
</evidence>
<reference evidence="2" key="3">
    <citation type="submission" date="2019-06" db="EMBL/GenBank/DDBJ databases">
        <authorList>
            <person name="Poynton C."/>
            <person name="Hasenbein S."/>
            <person name="Benoit J.B."/>
            <person name="Sepulveda M.S."/>
            <person name="Poelchau M.F."/>
            <person name="Murali S.C."/>
            <person name="Chen S."/>
            <person name="Glastad K.M."/>
            <person name="Werren J.H."/>
            <person name="Vineis J.H."/>
            <person name="Bowen J.L."/>
            <person name="Friedrich M."/>
            <person name="Jones J."/>
            <person name="Robertson H.M."/>
            <person name="Feyereisen R."/>
            <person name="Mechler-Hickson A."/>
            <person name="Mathers N."/>
            <person name="Lee C.E."/>
            <person name="Colbourne J.K."/>
            <person name="Biales A."/>
            <person name="Johnston J.S."/>
            <person name="Wellborn G.A."/>
            <person name="Rosendale A.J."/>
            <person name="Cridge A.G."/>
            <person name="Munoz-Torres M.C."/>
            <person name="Bain P.A."/>
            <person name="Manny A.R."/>
            <person name="Major K.M."/>
            <person name="Lambert F.N."/>
            <person name="Vulpe C.D."/>
            <person name="Tuck P."/>
            <person name="Blalock B.J."/>
            <person name="Lin Y.-Y."/>
            <person name="Smith M.E."/>
            <person name="Ochoa-Acuna H."/>
            <person name="Chen M.-J.M."/>
            <person name="Childers C.P."/>
            <person name="Qu J."/>
            <person name="Dugan S."/>
            <person name="Lee S.L."/>
            <person name="Chao H."/>
            <person name="Dinh H."/>
            <person name="Han Y."/>
            <person name="Doddapaneni H."/>
            <person name="Worley K.C."/>
            <person name="Muzny D.M."/>
            <person name="Gibbs R.A."/>
            <person name="Richards S."/>
        </authorList>
    </citation>
    <scope>NUCLEOTIDE SEQUENCE</scope>
    <source>
        <strain evidence="2">HAZT.00-mixed</strain>
        <tissue evidence="2">Whole organism</tissue>
    </source>
</reference>
<name>A0A6A0GXF2_HYAAZ</name>
<dbReference type="Proteomes" id="UP000711488">
    <property type="component" value="Unassembled WGS sequence"/>
</dbReference>
<keyword evidence="1" id="KW-0732">Signal</keyword>
<keyword evidence="3" id="KW-1185">Reference proteome</keyword>
<organism evidence="2">
    <name type="scientific">Hyalella azteca</name>
    <name type="common">Amphipod</name>
    <dbReference type="NCBI Taxonomy" id="294128"/>
    <lineage>
        <taxon>Eukaryota</taxon>
        <taxon>Metazoa</taxon>
        <taxon>Ecdysozoa</taxon>
        <taxon>Arthropoda</taxon>
        <taxon>Crustacea</taxon>
        <taxon>Multicrustacea</taxon>
        <taxon>Malacostraca</taxon>
        <taxon>Eumalacostraca</taxon>
        <taxon>Peracarida</taxon>
        <taxon>Amphipoda</taxon>
        <taxon>Senticaudata</taxon>
        <taxon>Talitrida</taxon>
        <taxon>Talitroidea</taxon>
        <taxon>Hyalellidae</taxon>
        <taxon>Hyalella</taxon>
    </lineage>
</organism>
<feature type="signal peptide" evidence="1">
    <location>
        <begin position="1"/>
        <end position="20"/>
    </location>
</feature>
<dbReference type="RefSeq" id="XP_018020236.1">
    <property type="nucleotide sequence ID" value="XM_018164747.2"/>
</dbReference>
<reference evidence="2" key="1">
    <citation type="submission" date="2014-08" db="EMBL/GenBank/DDBJ databases">
        <authorList>
            <person name="Murali S."/>
            <person name="Richards S."/>
            <person name="Bandaranaike D."/>
            <person name="Bellair M."/>
            <person name="Blankenburg K."/>
            <person name="Chao H."/>
            <person name="Dinh H."/>
            <person name="Doddapaneni H."/>
            <person name="Dugan-Rocha S."/>
            <person name="Elkadiri S."/>
            <person name="Gnanaolivu R."/>
            <person name="Hughes D."/>
            <person name="Lee S."/>
            <person name="Li M."/>
            <person name="Ming W."/>
            <person name="Munidasa M."/>
            <person name="Muniz J."/>
            <person name="Nguyen L."/>
            <person name="Osuji N."/>
            <person name="Pu L.-L."/>
            <person name="Puazo M."/>
            <person name="Skinner E."/>
            <person name="Qu C."/>
            <person name="Quiroz J."/>
            <person name="Raj R."/>
            <person name="Weissenberger G."/>
            <person name="Xin Y."/>
            <person name="Zou X."/>
            <person name="Han Y."/>
            <person name="Worley K."/>
            <person name="Muzny D."/>
            <person name="Gibbs R."/>
        </authorList>
    </citation>
    <scope>NUCLEOTIDE SEQUENCE</scope>
    <source>
        <strain evidence="2">HAZT.00-mixed</strain>
        <tissue evidence="2">Whole organism</tissue>
    </source>
</reference>
<dbReference type="Proteomes" id="UP000694843">
    <property type="component" value="Unplaced"/>
</dbReference>